<dbReference type="PANTHER" id="PTHR30562">
    <property type="entry name" value="UVRC/OXIDOREDUCTASE"/>
    <property type="match status" value="1"/>
</dbReference>
<comment type="caution">
    <text evidence="4">The sequence shown here is derived from an EMBL/GenBank/DDBJ whole genome shotgun (WGS) entry which is preliminary data.</text>
</comment>
<dbReference type="Proteomes" id="UP000319716">
    <property type="component" value="Unassembled WGS sequence"/>
</dbReference>
<dbReference type="InterPro" id="IPR010994">
    <property type="entry name" value="RuvA_2-like"/>
</dbReference>
<dbReference type="Pfam" id="PF12826">
    <property type="entry name" value="HHH_2"/>
    <property type="match status" value="1"/>
</dbReference>
<sequence length="59" mass="6766">MIHSLLDDIPGIGNQRKQMLLRKFGSMKKIREASKEELHEAGLPEKVAESVRTYLDQND</sequence>
<dbReference type="Gene3D" id="1.10.150.20">
    <property type="entry name" value="5' to 3' exonuclease, C-terminal subdomain"/>
    <property type="match status" value="1"/>
</dbReference>
<accession>A0A4Y1Z7N0</accession>
<dbReference type="SUPFAM" id="SSF47781">
    <property type="entry name" value="RuvA domain 2-like"/>
    <property type="match status" value="1"/>
</dbReference>
<evidence type="ECO:0000313" key="5">
    <source>
        <dbReference type="Proteomes" id="UP000319716"/>
    </source>
</evidence>
<proteinExistence type="predicted"/>
<feature type="domain" description="DisA/LigA helix-hairpin-helix motif" evidence="3">
    <location>
        <begin position="9"/>
        <end position="58"/>
    </location>
</feature>
<dbReference type="InterPro" id="IPR041663">
    <property type="entry name" value="DisA/LigA_HHH"/>
</dbReference>
<dbReference type="EMBL" id="BEXB01000003">
    <property type="protein sequence ID" value="GAY75042.1"/>
    <property type="molecule type" value="Genomic_DNA"/>
</dbReference>
<dbReference type="InterPro" id="IPR050066">
    <property type="entry name" value="UvrABC_protein_C"/>
</dbReference>
<name>A0A4Y1Z7N0_9BACL</name>
<keyword evidence="2" id="KW-0234">DNA repair</keyword>
<dbReference type="GO" id="GO:0006281">
    <property type="term" value="P:DNA repair"/>
    <property type="evidence" value="ECO:0007669"/>
    <property type="project" value="UniProtKB-KW"/>
</dbReference>
<reference evidence="4 5" key="1">
    <citation type="submission" date="2017-11" db="EMBL/GenBank/DDBJ databases">
        <title>Draft Genome Sequence of Sporolactobacillus inulinus NBRC 111894 Isolated from Koso, a Japanese Sugar-Vegetable Fermented Beverage.</title>
        <authorList>
            <person name="Chiou T.Y."/>
            <person name="Oshima K."/>
            <person name="Suda W."/>
            <person name="Hattori M."/>
            <person name="Takahashi T."/>
        </authorList>
    </citation>
    <scope>NUCLEOTIDE SEQUENCE [LARGE SCALE GENOMIC DNA]</scope>
    <source>
        <strain evidence="4 5">NBRC111894</strain>
    </source>
</reference>
<keyword evidence="1" id="KW-0227">DNA damage</keyword>
<evidence type="ECO:0000313" key="4">
    <source>
        <dbReference type="EMBL" id="GAY75042.1"/>
    </source>
</evidence>
<evidence type="ECO:0000256" key="1">
    <source>
        <dbReference type="ARBA" id="ARBA00022763"/>
    </source>
</evidence>
<dbReference type="AlphaFoldDB" id="A0A4Y1Z7N0"/>
<dbReference type="GO" id="GO:0009380">
    <property type="term" value="C:excinuclease repair complex"/>
    <property type="evidence" value="ECO:0007669"/>
    <property type="project" value="TreeGrafter"/>
</dbReference>
<evidence type="ECO:0000256" key="2">
    <source>
        <dbReference type="ARBA" id="ARBA00023204"/>
    </source>
</evidence>
<organism evidence="4 5">
    <name type="scientific">Sporolactobacillus inulinus</name>
    <dbReference type="NCBI Taxonomy" id="2078"/>
    <lineage>
        <taxon>Bacteria</taxon>
        <taxon>Bacillati</taxon>
        <taxon>Bacillota</taxon>
        <taxon>Bacilli</taxon>
        <taxon>Bacillales</taxon>
        <taxon>Sporolactobacillaceae</taxon>
        <taxon>Sporolactobacillus</taxon>
    </lineage>
</organism>
<protein>
    <submittedName>
        <fullName evidence="4">Excinuclease ABC subunit C</fullName>
    </submittedName>
</protein>
<dbReference type="PANTHER" id="PTHR30562:SF1">
    <property type="entry name" value="UVRABC SYSTEM PROTEIN C"/>
    <property type="match status" value="1"/>
</dbReference>
<gene>
    <name evidence="4" type="ORF">NBRC111894_596</name>
</gene>
<evidence type="ECO:0000259" key="3">
    <source>
        <dbReference type="Pfam" id="PF12826"/>
    </source>
</evidence>